<evidence type="ECO:0000313" key="8">
    <source>
        <dbReference type="EMBL" id="GLK12099.1"/>
    </source>
</evidence>
<reference evidence="8" key="2">
    <citation type="submission" date="2023-01" db="EMBL/GenBank/DDBJ databases">
        <authorList>
            <person name="Sun Q."/>
            <person name="Evtushenko L."/>
        </authorList>
    </citation>
    <scope>NUCLEOTIDE SEQUENCE</scope>
    <source>
        <strain evidence="8">VKM Ac-2007</strain>
    </source>
</reference>
<evidence type="ECO:0000256" key="6">
    <source>
        <dbReference type="ARBA" id="ARBA00023033"/>
    </source>
</evidence>
<proteinExistence type="inferred from homology"/>
<dbReference type="InterPro" id="IPR002397">
    <property type="entry name" value="Cyt_P450_B"/>
</dbReference>
<sequence length="412" mass="45755">MTVTPEPIVLDPRGADLPGEVSRLRALGTVVRVELPGGVPAWAITQHDLLKQVILHPKVSKDPRLHWNLWPQIDSHPEWGWLHLWIGMRNLLNAYGTDHQRLRNLVAPSFTSRRTKLMLPIIERITADLLDRLASLPAGQVVDLRVAFVHPLPMRVICELYGVPDTLRPEVADIVEAFLDSSATAEQAAETAARINVVFPALIDHKREHPGDDLTTELINARDRDDRLNDDELRDTLLTILGAGHETTVDLICSAVHALLTHPDQLRRVRAGELTWEAVIEEVLRWAPPVANFPLRYAVEPLDVDGVRIPAGDAILATYFAAGHDPHQHGPHADRFDAERPPAEHLAFGIGVHRCIGAPLARQEALIALPALFDRFPDLRLAAGETGLRRLPSLVVHGWSELPVRLSPPEEP</sequence>
<evidence type="ECO:0000313" key="9">
    <source>
        <dbReference type="Proteomes" id="UP001143474"/>
    </source>
</evidence>
<dbReference type="PRINTS" id="PR00385">
    <property type="entry name" value="P450"/>
</dbReference>
<dbReference type="InterPro" id="IPR001128">
    <property type="entry name" value="Cyt_P450"/>
</dbReference>
<evidence type="ECO:0000256" key="5">
    <source>
        <dbReference type="ARBA" id="ARBA00023004"/>
    </source>
</evidence>
<evidence type="ECO:0000256" key="3">
    <source>
        <dbReference type="ARBA" id="ARBA00022723"/>
    </source>
</evidence>
<evidence type="ECO:0000256" key="1">
    <source>
        <dbReference type="ARBA" id="ARBA00010617"/>
    </source>
</evidence>
<organism evidence="8 9">
    <name type="scientific">Streptosporangium carneum</name>
    <dbReference type="NCBI Taxonomy" id="47481"/>
    <lineage>
        <taxon>Bacteria</taxon>
        <taxon>Bacillati</taxon>
        <taxon>Actinomycetota</taxon>
        <taxon>Actinomycetes</taxon>
        <taxon>Streptosporangiales</taxon>
        <taxon>Streptosporangiaceae</taxon>
        <taxon>Streptosporangium</taxon>
    </lineage>
</organism>
<dbReference type="Proteomes" id="UP001143474">
    <property type="component" value="Unassembled WGS sequence"/>
</dbReference>
<dbReference type="PANTHER" id="PTHR46696:SF1">
    <property type="entry name" value="CYTOCHROME P450 YJIB-RELATED"/>
    <property type="match status" value="1"/>
</dbReference>
<comment type="caution">
    <text evidence="8">The sequence shown here is derived from an EMBL/GenBank/DDBJ whole genome shotgun (WGS) entry which is preliminary data.</text>
</comment>
<dbReference type="GO" id="GO:0005506">
    <property type="term" value="F:iron ion binding"/>
    <property type="evidence" value="ECO:0007669"/>
    <property type="project" value="InterPro"/>
</dbReference>
<dbReference type="SUPFAM" id="SSF48264">
    <property type="entry name" value="Cytochrome P450"/>
    <property type="match status" value="1"/>
</dbReference>
<dbReference type="AlphaFoldDB" id="A0A9W6MEZ1"/>
<dbReference type="GO" id="GO:0004497">
    <property type="term" value="F:monooxygenase activity"/>
    <property type="evidence" value="ECO:0007669"/>
    <property type="project" value="UniProtKB-KW"/>
</dbReference>
<accession>A0A9W6MEZ1</accession>
<keyword evidence="2 7" id="KW-0349">Heme</keyword>
<dbReference type="PRINTS" id="PR00359">
    <property type="entry name" value="BP450"/>
</dbReference>
<protein>
    <submittedName>
        <fullName evidence="8">Cytochrome P450</fullName>
    </submittedName>
</protein>
<dbReference type="FunFam" id="1.10.630.10:FF:000018">
    <property type="entry name" value="Cytochrome P450 monooxygenase"/>
    <property type="match status" value="1"/>
</dbReference>
<reference evidence="8" key="1">
    <citation type="journal article" date="2014" name="Int. J. Syst. Evol. Microbiol.">
        <title>Complete genome sequence of Corynebacterium casei LMG S-19264T (=DSM 44701T), isolated from a smear-ripened cheese.</title>
        <authorList>
            <consortium name="US DOE Joint Genome Institute (JGI-PGF)"/>
            <person name="Walter F."/>
            <person name="Albersmeier A."/>
            <person name="Kalinowski J."/>
            <person name="Ruckert C."/>
        </authorList>
    </citation>
    <scope>NUCLEOTIDE SEQUENCE</scope>
    <source>
        <strain evidence="8">VKM Ac-2007</strain>
    </source>
</reference>
<dbReference type="EMBL" id="BSEV01000014">
    <property type="protein sequence ID" value="GLK12099.1"/>
    <property type="molecule type" value="Genomic_DNA"/>
</dbReference>
<dbReference type="RefSeq" id="WP_271220439.1">
    <property type="nucleotide sequence ID" value="NZ_BAAAVD010000053.1"/>
</dbReference>
<dbReference type="InterPro" id="IPR017972">
    <property type="entry name" value="Cyt_P450_CS"/>
</dbReference>
<dbReference type="GO" id="GO:0020037">
    <property type="term" value="F:heme binding"/>
    <property type="evidence" value="ECO:0007669"/>
    <property type="project" value="InterPro"/>
</dbReference>
<gene>
    <name evidence="8" type="ORF">GCM10017600_55070</name>
</gene>
<dbReference type="CDD" id="cd11029">
    <property type="entry name" value="CYP107-like"/>
    <property type="match status" value="1"/>
</dbReference>
<dbReference type="Gene3D" id="1.10.630.10">
    <property type="entry name" value="Cytochrome P450"/>
    <property type="match status" value="1"/>
</dbReference>
<name>A0A9W6MEZ1_9ACTN</name>
<evidence type="ECO:0000256" key="4">
    <source>
        <dbReference type="ARBA" id="ARBA00023002"/>
    </source>
</evidence>
<comment type="similarity">
    <text evidence="1 7">Belongs to the cytochrome P450 family.</text>
</comment>
<evidence type="ECO:0000256" key="2">
    <source>
        <dbReference type="ARBA" id="ARBA00022617"/>
    </source>
</evidence>
<keyword evidence="5 7" id="KW-0408">Iron</keyword>
<keyword evidence="4 7" id="KW-0560">Oxidoreductase</keyword>
<dbReference type="GO" id="GO:0016705">
    <property type="term" value="F:oxidoreductase activity, acting on paired donors, with incorporation or reduction of molecular oxygen"/>
    <property type="evidence" value="ECO:0007669"/>
    <property type="project" value="InterPro"/>
</dbReference>
<keyword evidence="9" id="KW-1185">Reference proteome</keyword>
<dbReference type="Pfam" id="PF00067">
    <property type="entry name" value="p450"/>
    <property type="match status" value="2"/>
</dbReference>
<keyword evidence="3 7" id="KW-0479">Metal-binding</keyword>
<keyword evidence="6 7" id="KW-0503">Monooxygenase</keyword>
<dbReference type="InterPro" id="IPR036396">
    <property type="entry name" value="Cyt_P450_sf"/>
</dbReference>
<dbReference type="PROSITE" id="PS00086">
    <property type="entry name" value="CYTOCHROME_P450"/>
    <property type="match status" value="1"/>
</dbReference>
<evidence type="ECO:0000256" key="7">
    <source>
        <dbReference type="RuleBase" id="RU000461"/>
    </source>
</evidence>
<dbReference type="PANTHER" id="PTHR46696">
    <property type="entry name" value="P450, PUTATIVE (EUROFUNG)-RELATED"/>
    <property type="match status" value="1"/>
</dbReference>